<reference evidence="2 3" key="1">
    <citation type="submission" date="2023-11" db="EMBL/GenBank/DDBJ databases">
        <title>Peredibacter starrii A3.12.</title>
        <authorList>
            <person name="Mitchell R.J."/>
        </authorList>
    </citation>
    <scope>NUCLEOTIDE SEQUENCE [LARGE SCALE GENOMIC DNA]</scope>
    <source>
        <strain evidence="2 3">A3.12</strain>
    </source>
</reference>
<evidence type="ECO:0000256" key="1">
    <source>
        <dbReference type="SAM" id="MobiDB-lite"/>
    </source>
</evidence>
<dbReference type="AlphaFoldDB" id="A0AAX4HL93"/>
<gene>
    <name evidence="2" type="ORF">SOO65_14795</name>
</gene>
<dbReference type="RefSeq" id="WP_321391713.1">
    <property type="nucleotide sequence ID" value="NZ_CP139487.1"/>
</dbReference>
<dbReference type="InterPro" id="IPR045468">
    <property type="entry name" value="DUF6496"/>
</dbReference>
<feature type="compositionally biased region" description="Basic residues" evidence="1">
    <location>
        <begin position="1"/>
        <end position="12"/>
    </location>
</feature>
<evidence type="ECO:0000313" key="2">
    <source>
        <dbReference type="EMBL" id="WPU63961.1"/>
    </source>
</evidence>
<sequence>MPERKTIKRAQKDKREGKSASTQAGEFVKDEIDRIREGKTGARNTKQAIAIGLSKARKAGVNIPDKEGKKSSHAGRIAEHKTSRTRSKAGEERQKKESKNTVSHKLLSLQAKRAQAKRGAAARHRSAVKAAHTRAENKKAA</sequence>
<name>A0AAX4HL93_9BACT</name>
<dbReference type="Pfam" id="PF20106">
    <property type="entry name" value="DUF6496"/>
    <property type="match status" value="1"/>
</dbReference>
<feature type="compositionally biased region" description="Basic and acidic residues" evidence="1">
    <location>
        <begin position="64"/>
        <end position="99"/>
    </location>
</feature>
<feature type="compositionally biased region" description="Basic residues" evidence="1">
    <location>
        <begin position="114"/>
        <end position="127"/>
    </location>
</feature>
<keyword evidence="3" id="KW-1185">Reference proteome</keyword>
<organism evidence="2 3">
    <name type="scientific">Peredibacter starrii</name>
    <dbReference type="NCBI Taxonomy" id="28202"/>
    <lineage>
        <taxon>Bacteria</taxon>
        <taxon>Pseudomonadati</taxon>
        <taxon>Bdellovibrionota</taxon>
        <taxon>Bacteriovoracia</taxon>
        <taxon>Bacteriovoracales</taxon>
        <taxon>Bacteriovoracaceae</taxon>
        <taxon>Peredibacter</taxon>
    </lineage>
</organism>
<feature type="compositionally biased region" description="Basic and acidic residues" evidence="1">
    <location>
        <begin position="27"/>
        <end position="40"/>
    </location>
</feature>
<feature type="region of interest" description="Disordered" evidence="1">
    <location>
        <begin position="1"/>
        <end position="141"/>
    </location>
</feature>
<accession>A0AAX4HL93</accession>
<evidence type="ECO:0000313" key="3">
    <source>
        <dbReference type="Proteomes" id="UP001324634"/>
    </source>
</evidence>
<proteinExistence type="predicted"/>
<dbReference type="EMBL" id="CP139487">
    <property type="protein sequence ID" value="WPU63961.1"/>
    <property type="molecule type" value="Genomic_DNA"/>
</dbReference>
<protein>
    <submittedName>
        <fullName evidence="2">DUF6496 domain-containing protein</fullName>
    </submittedName>
</protein>
<dbReference type="KEGG" id="psti:SOO65_14795"/>
<dbReference type="Proteomes" id="UP001324634">
    <property type="component" value="Chromosome"/>
</dbReference>